<dbReference type="CDD" id="cd06225">
    <property type="entry name" value="HAMP"/>
    <property type="match status" value="1"/>
</dbReference>
<evidence type="ECO:0000256" key="9">
    <source>
        <dbReference type="ARBA" id="ARBA00022692"/>
    </source>
</evidence>
<evidence type="ECO:0000256" key="13">
    <source>
        <dbReference type="ARBA" id="ARBA00022840"/>
    </source>
</evidence>
<dbReference type="GO" id="GO:0005524">
    <property type="term" value="F:ATP binding"/>
    <property type="evidence" value="ECO:0007669"/>
    <property type="project" value="UniProtKB-KW"/>
</dbReference>
<dbReference type="RefSeq" id="WP_093277182.1">
    <property type="nucleotide sequence ID" value="NZ_FNOK01000070.1"/>
</dbReference>
<gene>
    <name evidence="27" type="ORF">SAMN05216215_107041</name>
</gene>
<keyword evidence="13" id="KW-0067">ATP-binding</keyword>
<evidence type="ECO:0000256" key="2">
    <source>
        <dbReference type="ARBA" id="ARBA00001936"/>
    </source>
</evidence>
<dbReference type="PANTHER" id="PTHR44936">
    <property type="entry name" value="SENSOR PROTEIN CREC"/>
    <property type="match status" value="1"/>
</dbReference>
<dbReference type="GO" id="GO:0000155">
    <property type="term" value="F:phosphorelay sensor kinase activity"/>
    <property type="evidence" value="ECO:0007669"/>
    <property type="project" value="InterPro"/>
</dbReference>
<evidence type="ECO:0000256" key="1">
    <source>
        <dbReference type="ARBA" id="ARBA00000085"/>
    </source>
</evidence>
<dbReference type="PROSITE" id="PS50885">
    <property type="entry name" value="HAMP"/>
    <property type="match status" value="1"/>
</dbReference>
<dbReference type="EMBL" id="FNOK01000070">
    <property type="protein sequence ID" value="SDZ41411.1"/>
    <property type="molecule type" value="Genomic_DNA"/>
</dbReference>
<dbReference type="InterPro" id="IPR003661">
    <property type="entry name" value="HisK_dim/P_dom"/>
</dbReference>
<evidence type="ECO:0000256" key="6">
    <source>
        <dbReference type="ARBA" id="ARBA00022475"/>
    </source>
</evidence>
<evidence type="ECO:0000256" key="24">
    <source>
        <dbReference type="SAM" id="Phobius"/>
    </source>
</evidence>
<protein>
    <recommendedName>
        <fullName evidence="21">Signal transduction histidine-protein kinase/phosphatase MprB</fullName>
        <ecNumber evidence="5">2.7.13.3</ecNumber>
    </recommendedName>
    <alternativeName>
        <fullName evidence="22">Mycobacterial persistence regulator B</fullName>
    </alternativeName>
</protein>
<dbReference type="PRINTS" id="PR00344">
    <property type="entry name" value="BCTRLSENSOR"/>
</dbReference>
<name>A0A1H3SV53_9PSEU</name>
<comment type="cofactor">
    <cofactor evidence="2">
        <name>Mn(2+)</name>
        <dbReference type="ChEBI" id="CHEBI:29035"/>
    </cofactor>
</comment>
<dbReference type="Gene3D" id="3.30.565.10">
    <property type="entry name" value="Histidine kinase-like ATPase, C-terminal domain"/>
    <property type="match status" value="1"/>
</dbReference>
<feature type="transmembrane region" description="Helical" evidence="24">
    <location>
        <begin position="145"/>
        <end position="164"/>
    </location>
</feature>
<keyword evidence="10" id="KW-0547">Nucleotide-binding</keyword>
<dbReference type="SMART" id="SM00304">
    <property type="entry name" value="HAMP"/>
    <property type="match status" value="1"/>
</dbReference>
<evidence type="ECO:0000256" key="20">
    <source>
        <dbReference type="ARBA" id="ARBA00023211"/>
    </source>
</evidence>
<keyword evidence="16 24" id="KW-1133">Transmembrane helix</keyword>
<evidence type="ECO:0000256" key="8">
    <source>
        <dbReference type="ARBA" id="ARBA00022679"/>
    </source>
</evidence>
<evidence type="ECO:0000256" key="10">
    <source>
        <dbReference type="ARBA" id="ARBA00022741"/>
    </source>
</evidence>
<evidence type="ECO:0000259" key="25">
    <source>
        <dbReference type="PROSITE" id="PS50109"/>
    </source>
</evidence>
<dbReference type="SUPFAM" id="SSF55874">
    <property type="entry name" value="ATPase domain of HSP90 chaperone/DNA topoisomerase II/histidine kinase"/>
    <property type="match status" value="1"/>
</dbReference>
<dbReference type="EC" id="2.7.13.3" evidence="5"/>
<feature type="domain" description="HAMP" evidence="26">
    <location>
        <begin position="169"/>
        <end position="221"/>
    </location>
</feature>
<evidence type="ECO:0000256" key="21">
    <source>
        <dbReference type="ARBA" id="ARBA00040454"/>
    </source>
</evidence>
<dbReference type="OrthoDB" id="3206505at2"/>
<comment type="subcellular location">
    <subcellularLocation>
        <location evidence="4">Cell membrane</location>
        <topology evidence="4">Multi-pass membrane protein</topology>
    </subcellularLocation>
</comment>
<dbReference type="Pfam" id="PF00672">
    <property type="entry name" value="HAMP"/>
    <property type="match status" value="1"/>
</dbReference>
<dbReference type="SUPFAM" id="SSF47384">
    <property type="entry name" value="Homodimeric domain of signal transducing histidine kinase"/>
    <property type="match status" value="1"/>
</dbReference>
<dbReference type="Gene3D" id="1.10.287.130">
    <property type="match status" value="1"/>
</dbReference>
<dbReference type="InterPro" id="IPR003660">
    <property type="entry name" value="HAMP_dom"/>
</dbReference>
<keyword evidence="12" id="KW-0378">Hydrolase</keyword>
<dbReference type="Pfam" id="PF02518">
    <property type="entry name" value="HATPase_c"/>
    <property type="match status" value="1"/>
</dbReference>
<evidence type="ECO:0000256" key="11">
    <source>
        <dbReference type="ARBA" id="ARBA00022777"/>
    </source>
</evidence>
<keyword evidence="8" id="KW-0808">Transferase</keyword>
<feature type="region of interest" description="Disordered" evidence="23">
    <location>
        <begin position="429"/>
        <end position="448"/>
    </location>
</feature>
<evidence type="ECO:0000256" key="3">
    <source>
        <dbReference type="ARBA" id="ARBA00001946"/>
    </source>
</evidence>
<keyword evidence="11 27" id="KW-0418">Kinase</keyword>
<evidence type="ECO:0000256" key="15">
    <source>
        <dbReference type="ARBA" id="ARBA00022912"/>
    </source>
</evidence>
<feature type="transmembrane region" description="Helical" evidence="24">
    <location>
        <begin position="6"/>
        <end position="28"/>
    </location>
</feature>
<evidence type="ECO:0000256" key="18">
    <source>
        <dbReference type="ARBA" id="ARBA00023016"/>
    </source>
</evidence>
<dbReference type="GO" id="GO:0005886">
    <property type="term" value="C:plasma membrane"/>
    <property type="evidence" value="ECO:0007669"/>
    <property type="project" value="UniProtKB-SubCell"/>
</dbReference>
<proteinExistence type="predicted"/>
<dbReference type="InterPro" id="IPR004358">
    <property type="entry name" value="Sig_transdc_His_kin-like_C"/>
</dbReference>
<feature type="domain" description="Histidine kinase" evidence="25">
    <location>
        <begin position="229"/>
        <end position="426"/>
    </location>
</feature>
<keyword evidence="18" id="KW-0346">Stress response</keyword>
<evidence type="ECO:0000256" key="16">
    <source>
        <dbReference type="ARBA" id="ARBA00022989"/>
    </source>
</evidence>
<dbReference type="InterPro" id="IPR050980">
    <property type="entry name" value="2C_sensor_his_kinase"/>
</dbReference>
<organism evidence="27 28">
    <name type="scientific">Saccharopolyspora shandongensis</name>
    <dbReference type="NCBI Taxonomy" id="418495"/>
    <lineage>
        <taxon>Bacteria</taxon>
        <taxon>Bacillati</taxon>
        <taxon>Actinomycetota</taxon>
        <taxon>Actinomycetes</taxon>
        <taxon>Pseudonocardiales</taxon>
        <taxon>Pseudonocardiaceae</taxon>
        <taxon>Saccharopolyspora</taxon>
    </lineage>
</organism>
<dbReference type="PROSITE" id="PS50109">
    <property type="entry name" value="HIS_KIN"/>
    <property type="match status" value="1"/>
</dbReference>
<evidence type="ECO:0000313" key="28">
    <source>
        <dbReference type="Proteomes" id="UP000199529"/>
    </source>
</evidence>
<dbReference type="Pfam" id="PF00512">
    <property type="entry name" value="HisKA"/>
    <property type="match status" value="1"/>
</dbReference>
<evidence type="ECO:0000256" key="5">
    <source>
        <dbReference type="ARBA" id="ARBA00012438"/>
    </source>
</evidence>
<dbReference type="InterPro" id="IPR003594">
    <property type="entry name" value="HATPase_dom"/>
</dbReference>
<comment type="catalytic activity">
    <reaction evidence="1">
        <text>ATP + protein L-histidine = ADP + protein N-phospho-L-histidine.</text>
        <dbReference type="EC" id="2.7.13.3"/>
    </reaction>
</comment>
<keyword evidence="6" id="KW-1003">Cell membrane</keyword>
<evidence type="ECO:0000256" key="7">
    <source>
        <dbReference type="ARBA" id="ARBA00022553"/>
    </source>
</evidence>
<keyword evidence="17" id="KW-0902">Two-component regulatory system</keyword>
<accession>A0A1H3SV53</accession>
<keyword evidence="9 24" id="KW-0812">Transmembrane</keyword>
<dbReference type="InterPro" id="IPR036890">
    <property type="entry name" value="HATPase_C_sf"/>
</dbReference>
<evidence type="ECO:0000256" key="23">
    <source>
        <dbReference type="SAM" id="MobiDB-lite"/>
    </source>
</evidence>
<keyword evidence="28" id="KW-1185">Reference proteome</keyword>
<dbReference type="InterPro" id="IPR005467">
    <property type="entry name" value="His_kinase_dom"/>
</dbReference>
<evidence type="ECO:0000313" key="27">
    <source>
        <dbReference type="EMBL" id="SDZ41411.1"/>
    </source>
</evidence>
<reference evidence="28" key="1">
    <citation type="submission" date="2016-10" db="EMBL/GenBank/DDBJ databases">
        <authorList>
            <person name="Varghese N."/>
            <person name="Submissions S."/>
        </authorList>
    </citation>
    <scope>NUCLEOTIDE SEQUENCE [LARGE SCALE GENOMIC DNA]</scope>
    <source>
        <strain evidence="28">CGMCC 4.3530</strain>
    </source>
</reference>
<keyword evidence="14" id="KW-0460">Magnesium</keyword>
<evidence type="ECO:0000256" key="12">
    <source>
        <dbReference type="ARBA" id="ARBA00022801"/>
    </source>
</evidence>
<keyword evidence="24" id="KW-0472">Membrane</keyword>
<sequence>MRRTIVLVALAVTSMVALAFLIPLGLMIKEMARDQAMSDAERQAVALAPVLATTTDHALVGRAVASTRAGQSGRVAVYLPDGGVVGSGRVGAGDVHLAMSDVRTSSVEVAGGTAFVQPIALDGGRTALAEVFVPAADQTRGVLRAWLVLGAVGLVLVIGSLLVADRLAARVVRATTRLAEASSALGAGDLSVRVHPSGPPELVEAGRAFNTMADRVRQLLAAEREMAADLSHRLRTPLTALRLNAEALGDDQAAEQTRVAIDRLEREVDLVITSARRTGPREEADCDVAELLRERLGFWSALAEDQQRPWSLRGAGGEVHVPVPRAELAASVDAVVGNVFRHTPERTEFVVSVQQRDGVVGVIVEDAGPGVAESSDAVQRGRSSAGSTGLGLDIARRVAESTGGRLAVDRSSLGGARVCMWLWQRPAAPKPTRRRDRRRRTREAFWLA</sequence>
<dbReference type="SMART" id="SM00387">
    <property type="entry name" value="HATPase_c"/>
    <property type="match status" value="1"/>
</dbReference>
<keyword evidence="7" id="KW-0597">Phosphoprotein</keyword>
<comment type="cofactor">
    <cofactor evidence="3">
        <name>Mg(2+)</name>
        <dbReference type="ChEBI" id="CHEBI:18420"/>
    </cofactor>
</comment>
<evidence type="ECO:0000256" key="19">
    <source>
        <dbReference type="ARBA" id="ARBA00023026"/>
    </source>
</evidence>
<dbReference type="InterPro" id="IPR036097">
    <property type="entry name" value="HisK_dim/P_sf"/>
</dbReference>
<evidence type="ECO:0000256" key="14">
    <source>
        <dbReference type="ARBA" id="ARBA00022842"/>
    </source>
</evidence>
<dbReference type="Proteomes" id="UP000199529">
    <property type="component" value="Unassembled WGS sequence"/>
</dbReference>
<dbReference type="SMART" id="SM00388">
    <property type="entry name" value="HisKA"/>
    <property type="match status" value="1"/>
</dbReference>
<keyword evidence="19" id="KW-0843">Virulence</keyword>
<evidence type="ECO:0000256" key="22">
    <source>
        <dbReference type="ARBA" id="ARBA00041776"/>
    </source>
</evidence>
<dbReference type="STRING" id="418495.SAMN05216215_107041"/>
<evidence type="ECO:0000256" key="17">
    <source>
        <dbReference type="ARBA" id="ARBA00023012"/>
    </source>
</evidence>
<feature type="compositionally biased region" description="Basic residues" evidence="23">
    <location>
        <begin position="431"/>
        <end position="441"/>
    </location>
</feature>
<evidence type="ECO:0000259" key="26">
    <source>
        <dbReference type="PROSITE" id="PS50885"/>
    </source>
</evidence>
<evidence type="ECO:0000256" key="4">
    <source>
        <dbReference type="ARBA" id="ARBA00004651"/>
    </source>
</evidence>
<dbReference type="GO" id="GO:0004721">
    <property type="term" value="F:phosphoprotein phosphatase activity"/>
    <property type="evidence" value="ECO:0007669"/>
    <property type="project" value="UniProtKB-KW"/>
</dbReference>
<keyword evidence="15" id="KW-0904">Protein phosphatase</keyword>
<keyword evidence="20" id="KW-0464">Manganese</keyword>
<dbReference type="CDD" id="cd00082">
    <property type="entry name" value="HisKA"/>
    <property type="match status" value="1"/>
</dbReference>
<dbReference type="AlphaFoldDB" id="A0A1H3SV53"/>
<dbReference type="PANTHER" id="PTHR44936:SF9">
    <property type="entry name" value="SENSOR PROTEIN CREC"/>
    <property type="match status" value="1"/>
</dbReference>